<name>A0AAC9AQS4_AMIAI</name>
<proteinExistence type="predicted"/>
<dbReference type="GO" id="GO:0016301">
    <property type="term" value="F:kinase activity"/>
    <property type="evidence" value="ECO:0007669"/>
    <property type="project" value="UniProtKB-KW"/>
</dbReference>
<organism evidence="1 3">
    <name type="scientific">Aminobacter aminovorans</name>
    <name type="common">Chelatobacter heintzii</name>
    <dbReference type="NCBI Taxonomy" id="83263"/>
    <lineage>
        <taxon>Bacteria</taxon>
        <taxon>Pseudomonadati</taxon>
        <taxon>Pseudomonadota</taxon>
        <taxon>Alphaproteobacteria</taxon>
        <taxon>Hyphomicrobiales</taxon>
        <taxon>Phyllobacteriaceae</taxon>
        <taxon>Aminobacter</taxon>
    </lineage>
</organism>
<reference evidence="2 4" key="2">
    <citation type="submission" date="2020-08" db="EMBL/GenBank/DDBJ databases">
        <title>Genomic Encyclopedia of Type Strains, Phase IV (KMG-IV): sequencing the most valuable type-strain genomes for metagenomic binning, comparative biology and taxonomic classification.</title>
        <authorList>
            <person name="Goeker M."/>
        </authorList>
    </citation>
    <scope>NUCLEOTIDE SEQUENCE [LARGE SCALE GENOMIC DNA]</scope>
    <source>
        <strain evidence="2 4">DSM 10368</strain>
    </source>
</reference>
<dbReference type="EMBL" id="JACICB010000024">
    <property type="protein sequence ID" value="MBB3709024.1"/>
    <property type="molecule type" value="Genomic_DNA"/>
</dbReference>
<dbReference type="AlphaFoldDB" id="A0AAC9AQS4"/>
<keyword evidence="1" id="KW-0418">Kinase</keyword>
<evidence type="ECO:0000313" key="1">
    <source>
        <dbReference type="EMBL" id="AMS40787.1"/>
    </source>
</evidence>
<evidence type="ECO:0000313" key="3">
    <source>
        <dbReference type="Proteomes" id="UP000075755"/>
    </source>
</evidence>
<dbReference type="RefSeq" id="WP_067957943.1">
    <property type="nucleotide sequence ID" value="NZ_CP015005.1"/>
</dbReference>
<evidence type="ECO:0000313" key="2">
    <source>
        <dbReference type="EMBL" id="MBB3709024.1"/>
    </source>
</evidence>
<reference evidence="1 3" key="1">
    <citation type="submission" date="2016-03" db="EMBL/GenBank/DDBJ databases">
        <title>Complete genome of Aminobacter aminovorans KCTC 2477.</title>
        <authorList>
            <person name="Kim K.M."/>
        </authorList>
    </citation>
    <scope>NUCLEOTIDE SEQUENCE [LARGE SCALE GENOMIC DNA]</scope>
    <source>
        <strain evidence="1 3">KCTC 2477</strain>
    </source>
</reference>
<dbReference type="KEGG" id="aak:AA2016_1857"/>
<dbReference type="Proteomes" id="UP000577697">
    <property type="component" value="Unassembled WGS sequence"/>
</dbReference>
<dbReference type="Proteomes" id="UP000075755">
    <property type="component" value="Chromosome"/>
</dbReference>
<evidence type="ECO:0000313" key="4">
    <source>
        <dbReference type="Proteomes" id="UP000577697"/>
    </source>
</evidence>
<dbReference type="InterPro" id="IPR027417">
    <property type="entry name" value="P-loop_NTPase"/>
</dbReference>
<keyword evidence="4" id="KW-1185">Reference proteome</keyword>
<dbReference type="Gene3D" id="3.40.50.300">
    <property type="entry name" value="P-loop containing nucleotide triphosphate hydrolases"/>
    <property type="match status" value="1"/>
</dbReference>
<dbReference type="EMBL" id="CP015005">
    <property type="protein sequence ID" value="AMS40787.1"/>
    <property type="molecule type" value="Genomic_DNA"/>
</dbReference>
<sequence length="350" mass="37732">MRRVTLDDLADYARELLAACEANADAFPGKSRVELPGLAIDVFSDHGELARALGHGMVAEIAAGRPATPGRIFLAHPGIGSIPQPALWGEALFHPNMFSERLEANGLRGHYFHDLSYWQFYDVEKRLGVQLMRSADGCPPWEFGAPLRCFLHWEYAARGMRLTHAGTLGKGGRGVLLAGAGGAGKSGTVASGLLAGLDSVGDDYVLVEFDGDRSLARPLFTTLKQDRAGFDRLGLARLLPDPGLLNWQGKYQFRVQDICPRGVASELDIVALLVPQISGAAQSTITPLARKDALMALAPSGIAQMPGERESGFRFFGELTRRLPCYTLTLGTRGNEIAETIAAFLDRGNS</sequence>
<accession>A0AAC9AQS4</accession>
<protein>
    <submittedName>
        <fullName evidence="1">Serine kinase</fullName>
    </submittedName>
</protein>
<gene>
    <name evidence="1" type="ORF">AA2016_1857</name>
    <name evidence="2" type="ORF">FHS67_005367</name>
</gene>
<keyword evidence="1" id="KW-0808">Transferase</keyword>